<dbReference type="SUPFAM" id="SSF53613">
    <property type="entry name" value="Ribokinase-like"/>
    <property type="match status" value="1"/>
</dbReference>
<gene>
    <name evidence="8" type="ORF">IM45_1425</name>
</gene>
<dbReference type="InterPro" id="IPR029056">
    <property type="entry name" value="Ribokinase-like"/>
</dbReference>
<dbReference type="eggNOG" id="COG0351">
    <property type="taxonomic scope" value="Bacteria"/>
</dbReference>
<dbReference type="OrthoDB" id="9810880at2"/>
<keyword evidence="3 8" id="KW-0808">Transferase</keyword>
<feature type="domain" description="Pyridoxamine kinase/Phosphomethylpyrimidine kinase" evidence="7">
    <location>
        <begin position="14"/>
        <end position="261"/>
    </location>
</feature>
<dbReference type="PANTHER" id="PTHR20858">
    <property type="entry name" value="PHOSPHOMETHYLPYRIMIDINE KINASE"/>
    <property type="match status" value="1"/>
</dbReference>
<dbReference type="EC" id="2.7.1.49" evidence="2"/>
<dbReference type="RefSeq" id="WP_038499410.1">
    <property type="nucleotide sequence ID" value="NZ_CP008985.1"/>
</dbReference>
<dbReference type="Pfam" id="PF08543">
    <property type="entry name" value="Phos_pyr_kin"/>
    <property type="match status" value="1"/>
</dbReference>
<name>A0A088NBP4_9GAMM</name>
<evidence type="ECO:0000256" key="5">
    <source>
        <dbReference type="ARBA" id="ARBA00022777"/>
    </source>
</evidence>
<dbReference type="PANTHER" id="PTHR20858:SF17">
    <property type="entry name" value="HYDROXYMETHYLPYRIMIDINE_PHOSPHOMETHYLPYRIMIDINE KINASE THI20-RELATED"/>
    <property type="match status" value="1"/>
</dbReference>
<dbReference type="AlphaFoldDB" id="A0A088NBP4"/>
<dbReference type="UniPathway" id="UPA00060">
    <property type="reaction ID" value="UER00138"/>
</dbReference>
<dbReference type="InterPro" id="IPR004399">
    <property type="entry name" value="HMP/HMP-P_kinase_dom"/>
</dbReference>
<dbReference type="GO" id="GO:0008972">
    <property type="term" value="F:phosphomethylpyrimidine kinase activity"/>
    <property type="evidence" value="ECO:0007669"/>
    <property type="project" value="InterPro"/>
</dbReference>
<evidence type="ECO:0000256" key="4">
    <source>
        <dbReference type="ARBA" id="ARBA00022741"/>
    </source>
</evidence>
<evidence type="ECO:0000313" key="8">
    <source>
        <dbReference type="EMBL" id="AIN47573.1"/>
    </source>
</evidence>
<evidence type="ECO:0000256" key="3">
    <source>
        <dbReference type="ARBA" id="ARBA00022679"/>
    </source>
</evidence>
<dbReference type="GO" id="GO:0009228">
    <property type="term" value="P:thiamine biosynthetic process"/>
    <property type="evidence" value="ECO:0007669"/>
    <property type="project" value="InterPro"/>
</dbReference>
<dbReference type="GO" id="GO:0005524">
    <property type="term" value="F:ATP binding"/>
    <property type="evidence" value="ECO:0007669"/>
    <property type="project" value="UniProtKB-KW"/>
</dbReference>
<keyword evidence="5 8" id="KW-0418">Kinase</keyword>
<accession>A0A088NBP4</accession>
<dbReference type="InterPro" id="IPR013749">
    <property type="entry name" value="PM/HMP-P_kinase-1"/>
</dbReference>
<evidence type="ECO:0000313" key="9">
    <source>
        <dbReference type="Proteomes" id="UP000067325"/>
    </source>
</evidence>
<evidence type="ECO:0000256" key="2">
    <source>
        <dbReference type="ARBA" id="ARBA00012135"/>
    </source>
</evidence>
<keyword evidence="6" id="KW-0067">ATP-binding</keyword>
<evidence type="ECO:0000259" key="7">
    <source>
        <dbReference type="Pfam" id="PF08543"/>
    </source>
</evidence>
<evidence type="ECO:0000256" key="6">
    <source>
        <dbReference type="ARBA" id="ARBA00022840"/>
    </source>
</evidence>
<reference evidence="8 9" key="1">
    <citation type="journal article" date="2014" name="MBio">
        <title>Differential genome evolution between companion symbionts in an insect-bacterial symbiosis.</title>
        <authorList>
            <person name="Bennett G.M."/>
            <person name="McCutcheon J.P."/>
            <person name="MacDonald B.R."/>
            <person name="Romanovicz D."/>
            <person name="Moran N.A."/>
        </authorList>
    </citation>
    <scope>NUCLEOTIDE SEQUENCE [LARGE SCALE GENOMIC DNA]</scope>
    <source>
        <strain evidence="8 9">BGSS</strain>
    </source>
</reference>
<dbReference type="KEGG" id="bcib:IM45_1425"/>
<keyword evidence="4" id="KW-0547">Nucleotide-binding</keyword>
<dbReference type="GO" id="GO:0009229">
    <property type="term" value="P:thiamine diphosphate biosynthetic process"/>
    <property type="evidence" value="ECO:0007669"/>
    <property type="project" value="UniProtKB-UniPathway"/>
</dbReference>
<dbReference type="GO" id="GO:0005829">
    <property type="term" value="C:cytosol"/>
    <property type="evidence" value="ECO:0007669"/>
    <property type="project" value="TreeGrafter"/>
</dbReference>
<sequence length="267" mass="29063">MKQINNILSIAGSDPSGGAGIQADLKTFSALGTYGTSVITSLVAQNTYGVQALYPISPEFVTKQLYSVLSDVQIDSAKIGLLCQADIVRVVAAQLKQYSIPWLVLDTVMVAKSGDKLLDEDGVRSIRDELLPLVSIITPNLPEAAVLLGCPLAQDENEMCQQGRQLLTLGSKAVVMKGGHLMGIECPDWLITSEEELRFTCPRVETKNTHGTGCTLSAALAALRPRYQDWPQTLNVAKAWLQEALLHADQLHVGQGIGPVHHFYQWW</sequence>
<dbReference type="Proteomes" id="UP000067325">
    <property type="component" value="Chromosome"/>
</dbReference>
<protein>
    <recommendedName>
        <fullName evidence="2">hydroxymethylpyrimidine kinase</fullName>
        <ecNumber evidence="2">2.7.1.49</ecNumber>
    </recommendedName>
</protein>
<dbReference type="GO" id="GO:0008902">
    <property type="term" value="F:hydroxymethylpyrimidine kinase activity"/>
    <property type="evidence" value="ECO:0007669"/>
    <property type="project" value="UniProtKB-EC"/>
</dbReference>
<dbReference type="EMBL" id="CP008985">
    <property type="protein sequence ID" value="AIN47573.1"/>
    <property type="molecule type" value="Genomic_DNA"/>
</dbReference>
<dbReference type="Gene3D" id="3.40.1190.20">
    <property type="match status" value="1"/>
</dbReference>
<dbReference type="FunFam" id="3.40.1190.20:FF:000003">
    <property type="entry name" value="Phosphomethylpyrimidine kinase ThiD"/>
    <property type="match status" value="1"/>
</dbReference>
<dbReference type="NCBIfam" id="TIGR00097">
    <property type="entry name" value="HMP-P_kinase"/>
    <property type="match status" value="1"/>
</dbReference>
<dbReference type="CDD" id="cd01169">
    <property type="entry name" value="HMPP_kinase"/>
    <property type="match status" value="1"/>
</dbReference>
<organism evidence="8 9">
    <name type="scientific">Candidatus Palibaumannia cicadellinicola</name>
    <dbReference type="NCBI Taxonomy" id="186490"/>
    <lineage>
        <taxon>Bacteria</taxon>
        <taxon>Pseudomonadati</taxon>
        <taxon>Pseudomonadota</taxon>
        <taxon>Gammaproteobacteria</taxon>
        <taxon>Candidatus Palibaumannia</taxon>
    </lineage>
</organism>
<evidence type="ECO:0000256" key="1">
    <source>
        <dbReference type="ARBA" id="ARBA00004948"/>
    </source>
</evidence>
<comment type="pathway">
    <text evidence="1">Cofactor biosynthesis; thiamine diphosphate biosynthesis.</text>
</comment>
<proteinExistence type="predicted"/>